<dbReference type="PANTHER" id="PTHR11926:SF870">
    <property type="entry name" value="UDP-GLYCOSYLTRANSFERASE 75B1"/>
    <property type="match status" value="1"/>
</dbReference>
<dbReference type="FunFam" id="3.40.50.2000:FF:000167">
    <property type="entry name" value="Glycosyltransferase"/>
    <property type="match status" value="1"/>
</dbReference>
<organism evidence="4 5">
    <name type="scientific">Trifolium pratense</name>
    <name type="common">Red clover</name>
    <dbReference type="NCBI Taxonomy" id="57577"/>
    <lineage>
        <taxon>Eukaryota</taxon>
        <taxon>Viridiplantae</taxon>
        <taxon>Streptophyta</taxon>
        <taxon>Embryophyta</taxon>
        <taxon>Tracheophyta</taxon>
        <taxon>Spermatophyta</taxon>
        <taxon>Magnoliopsida</taxon>
        <taxon>eudicotyledons</taxon>
        <taxon>Gunneridae</taxon>
        <taxon>Pentapetalae</taxon>
        <taxon>rosids</taxon>
        <taxon>fabids</taxon>
        <taxon>Fabales</taxon>
        <taxon>Fabaceae</taxon>
        <taxon>Papilionoideae</taxon>
        <taxon>50 kb inversion clade</taxon>
        <taxon>NPAAA clade</taxon>
        <taxon>Hologalegina</taxon>
        <taxon>IRL clade</taxon>
        <taxon>Trifolieae</taxon>
        <taxon>Trifolium</taxon>
    </lineage>
</organism>
<protein>
    <submittedName>
        <fullName evidence="4">UDP-glycosyltransferase 75D1-like protein</fullName>
    </submittedName>
</protein>
<comment type="similarity">
    <text evidence="1">Belongs to the UDP-glycosyltransferase family.</text>
</comment>
<dbReference type="Proteomes" id="UP000236291">
    <property type="component" value="Unassembled WGS sequence"/>
</dbReference>
<dbReference type="FunFam" id="3.40.50.2000:FF:000019">
    <property type="entry name" value="Glycosyltransferase"/>
    <property type="match status" value="1"/>
</dbReference>
<dbReference type="Gene3D" id="3.40.50.2000">
    <property type="entry name" value="Glycogen Phosphorylase B"/>
    <property type="match status" value="2"/>
</dbReference>
<evidence type="ECO:0000256" key="1">
    <source>
        <dbReference type="ARBA" id="ARBA00009995"/>
    </source>
</evidence>
<evidence type="ECO:0000256" key="3">
    <source>
        <dbReference type="ARBA" id="ARBA00022679"/>
    </source>
</evidence>
<evidence type="ECO:0000256" key="2">
    <source>
        <dbReference type="ARBA" id="ARBA00022676"/>
    </source>
</evidence>
<sequence length="469" mass="53092">MAQHNFLIIAYPIQGHINPALQFAKRVINLGAHVTFATTISLHRRLVNKPNIPGLSFAAFSDGYDDGYIPKDDADIVFYISEIKHRGSEFLKNIIVSAKKENHPFTCLIYTLTLPWAPKLAREFDLPSVLLWIQAATVFDIYHYYFHKHRDYITNKSEDAECSIDLPGFSFSFKSRDLPSFLLASNIYTWALPSFKEHLQILDEETNPRVLMNTVEEFESDALKDVDVGKIKMIPIGPLIPSAFLDGKDPSDTSSGGDVICVDSEDNYLEWLDMKGESSVVYVSFGTLAVLSKRQMDEIACALLDSGFPFLWVIRDNKLQKQKDEDDAELSYRVEIENNVNGKIVKWCSQVEVLSHSSLGCFVTHCGWNSTLECLSLGVPMVAFPQWIDQTTNAKLIEDVWKTGVRINCDEEGIVKADEIRRCLELVMGNGEKGEELRRNAKKWKNFAREAVKEGGSSDKNLRNFLLDN</sequence>
<dbReference type="GO" id="GO:0080043">
    <property type="term" value="F:quercetin 3-O-glucosyltransferase activity"/>
    <property type="evidence" value="ECO:0007669"/>
    <property type="project" value="TreeGrafter"/>
</dbReference>
<accession>A0A2K3LV99</accession>
<dbReference type="STRING" id="57577.A0A2K3LV99"/>
<dbReference type="Pfam" id="PF00201">
    <property type="entry name" value="UDPGT"/>
    <property type="match status" value="1"/>
</dbReference>
<name>A0A2K3LV99_TRIPR</name>
<proteinExistence type="inferred from homology"/>
<keyword evidence="2" id="KW-0328">Glycosyltransferase</keyword>
<keyword evidence="3 4" id="KW-0808">Transferase</keyword>
<dbReference type="CDD" id="cd03784">
    <property type="entry name" value="GT1_Gtf-like"/>
    <property type="match status" value="1"/>
</dbReference>
<reference evidence="4 5" key="2">
    <citation type="journal article" date="2017" name="Front. Plant Sci.">
        <title>Gene Classification and Mining of Molecular Markers Useful in Red Clover (Trifolium pratense) Breeding.</title>
        <authorList>
            <person name="Istvanek J."/>
            <person name="Dluhosova J."/>
            <person name="Dluhos P."/>
            <person name="Patkova L."/>
            <person name="Nedelnik J."/>
            <person name="Repkova J."/>
        </authorList>
    </citation>
    <scope>NUCLEOTIDE SEQUENCE [LARGE SCALE GENOMIC DNA]</scope>
    <source>
        <strain evidence="5">cv. Tatra</strain>
        <tissue evidence="4">Young leaves</tissue>
    </source>
</reference>
<evidence type="ECO:0000313" key="5">
    <source>
        <dbReference type="Proteomes" id="UP000236291"/>
    </source>
</evidence>
<dbReference type="EMBL" id="ASHM01042031">
    <property type="protein sequence ID" value="PNX82457.1"/>
    <property type="molecule type" value="Genomic_DNA"/>
</dbReference>
<dbReference type="PANTHER" id="PTHR11926">
    <property type="entry name" value="GLUCOSYL/GLUCURONOSYL TRANSFERASES"/>
    <property type="match status" value="1"/>
</dbReference>
<dbReference type="SUPFAM" id="SSF53756">
    <property type="entry name" value="UDP-Glycosyltransferase/glycogen phosphorylase"/>
    <property type="match status" value="1"/>
</dbReference>
<dbReference type="GO" id="GO:0080044">
    <property type="term" value="F:quercetin 7-O-glucosyltransferase activity"/>
    <property type="evidence" value="ECO:0007669"/>
    <property type="project" value="TreeGrafter"/>
</dbReference>
<evidence type="ECO:0000313" key="4">
    <source>
        <dbReference type="EMBL" id="PNX82457.1"/>
    </source>
</evidence>
<dbReference type="AlphaFoldDB" id="A0A2K3LV99"/>
<reference evidence="4 5" key="1">
    <citation type="journal article" date="2014" name="Am. J. Bot.">
        <title>Genome assembly and annotation for red clover (Trifolium pratense; Fabaceae).</title>
        <authorList>
            <person name="Istvanek J."/>
            <person name="Jaros M."/>
            <person name="Krenek A."/>
            <person name="Repkova J."/>
        </authorList>
    </citation>
    <scope>NUCLEOTIDE SEQUENCE [LARGE SCALE GENOMIC DNA]</scope>
    <source>
        <strain evidence="5">cv. Tatra</strain>
        <tissue evidence="4">Young leaves</tissue>
    </source>
</reference>
<gene>
    <name evidence="4" type="ORF">L195_g038486</name>
</gene>
<dbReference type="InterPro" id="IPR002213">
    <property type="entry name" value="UDP_glucos_trans"/>
</dbReference>
<comment type="caution">
    <text evidence="4">The sequence shown here is derived from an EMBL/GenBank/DDBJ whole genome shotgun (WGS) entry which is preliminary data.</text>
</comment>